<evidence type="ECO:0000313" key="2">
    <source>
        <dbReference type="EMBL" id="PPS14486.1"/>
    </source>
</evidence>
<protein>
    <submittedName>
        <fullName evidence="2">Uncharacterized protein</fullName>
    </submittedName>
</protein>
<feature type="compositionally biased region" description="Basic residues" evidence="1">
    <location>
        <begin position="83"/>
        <end position="93"/>
    </location>
</feature>
<sequence length="110" mass="12188">MGYDKSPRPCDMVVGELDTYTGMGMETHGSARNKAQFCFFDTGVRHARTVEPWITIHGRGTLTWAGEKRTTLGTAVRYGHVPHTPKTHGRGRIAKHDLKLQNSKHTGSPS</sequence>
<evidence type="ECO:0000313" key="3">
    <source>
        <dbReference type="Proteomes" id="UP000239757"/>
    </source>
</evidence>
<gene>
    <name evidence="2" type="ORF">GOBAR_AA06086</name>
</gene>
<feature type="region of interest" description="Disordered" evidence="1">
    <location>
        <begin position="79"/>
        <end position="110"/>
    </location>
</feature>
<reference evidence="2 3" key="1">
    <citation type="submission" date="2015-01" db="EMBL/GenBank/DDBJ databases">
        <title>Genome of allotetraploid Gossypium barbadense reveals genomic plasticity and fiber elongation in cotton evolution.</title>
        <authorList>
            <person name="Chen X."/>
            <person name="Liu X."/>
            <person name="Zhao B."/>
            <person name="Zheng H."/>
            <person name="Hu Y."/>
            <person name="Lu G."/>
            <person name="Yang C."/>
            <person name="Chen J."/>
            <person name="Shan C."/>
            <person name="Zhang L."/>
            <person name="Zhou Y."/>
            <person name="Wang L."/>
            <person name="Guo W."/>
            <person name="Bai Y."/>
            <person name="Ruan J."/>
            <person name="Shangguan X."/>
            <person name="Mao Y."/>
            <person name="Jiang J."/>
            <person name="Zhu Y."/>
            <person name="Lei J."/>
            <person name="Kang H."/>
            <person name="Chen S."/>
            <person name="He X."/>
            <person name="Wang R."/>
            <person name="Wang Y."/>
            <person name="Chen J."/>
            <person name="Wang L."/>
            <person name="Yu S."/>
            <person name="Wang B."/>
            <person name="Wei J."/>
            <person name="Song S."/>
            <person name="Lu X."/>
            <person name="Gao Z."/>
            <person name="Gu W."/>
            <person name="Deng X."/>
            <person name="Ma D."/>
            <person name="Wang S."/>
            <person name="Liang W."/>
            <person name="Fang L."/>
            <person name="Cai C."/>
            <person name="Zhu X."/>
            <person name="Zhou B."/>
            <person name="Zhang Y."/>
            <person name="Chen Z."/>
            <person name="Xu S."/>
            <person name="Zhu R."/>
            <person name="Wang S."/>
            <person name="Zhang T."/>
            <person name="Zhao G."/>
        </authorList>
    </citation>
    <scope>NUCLEOTIDE SEQUENCE [LARGE SCALE GENOMIC DNA]</scope>
    <source>
        <strain evidence="3">cv. Xinhai21</strain>
        <tissue evidence="2">Leaf</tissue>
    </source>
</reference>
<dbReference type="EMBL" id="KZ663251">
    <property type="protein sequence ID" value="PPS14486.1"/>
    <property type="molecule type" value="Genomic_DNA"/>
</dbReference>
<proteinExistence type="predicted"/>
<dbReference type="Proteomes" id="UP000239757">
    <property type="component" value="Unassembled WGS sequence"/>
</dbReference>
<feature type="compositionally biased region" description="Polar residues" evidence="1">
    <location>
        <begin position="100"/>
        <end position="110"/>
    </location>
</feature>
<organism evidence="2 3">
    <name type="scientific">Gossypium barbadense</name>
    <name type="common">Sea Island cotton</name>
    <name type="synonym">Hibiscus barbadensis</name>
    <dbReference type="NCBI Taxonomy" id="3634"/>
    <lineage>
        <taxon>Eukaryota</taxon>
        <taxon>Viridiplantae</taxon>
        <taxon>Streptophyta</taxon>
        <taxon>Embryophyta</taxon>
        <taxon>Tracheophyta</taxon>
        <taxon>Spermatophyta</taxon>
        <taxon>Magnoliopsida</taxon>
        <taxon>eudicotyledons</taxon>
        <taxon>Gunneridae</taxon>
        <taxon>Pentapetalae</taxon>
        <taxon>rosids</taxon>
        <taxon>malvids</taxon>
        <taxon>Malvales</taxon>
        <taxon>Malvaceae</taxon>
        <taxon>Malvoideae</taxon>
        <taxon>Gossypium</taxon>
    </lineage>
</organism>
<name>A0A2P5YFX0_GOSBA</name>
<evidence type="ECO:0000256" key="1">
    <source>
        <dbReference type="SAM" id="MobiDB-lite"/>
    </source>
</evidence>
<accession>A0A2P5YFX0</accession>
<dbReference type="AlphaFoldDB" id="A0A2P5YFX0"/>